<accession>A0A7E4W573</accession>
<keyword evidence="5" id="KW-1185">Reference proteome</keyword>
<dbReference type="InterPro" id="IPR045057">
    <property type="entry name" value="Gcn5-rel_NAT"/>
</dbReference>
<dbReference type="SUPFAM" id="SSF55729">
    <property type="entry name" value="Acyl-CoA N-acyltransferases (Nat)"/>
    <property type="match status" value="1"/>
</dbReference>
<reference evidence="5" key="1">
    <citation type="journal article" date="2013" name="Genetics">
        <title>The draft genome and transcriptome of Panagrellus redivivus are shaped by the harsh demands of a free-living lifestyle.</title>
        <authorList>
            <person name="Srinivasan J."/>
            <person name="Dillman A.R."/>
            <person name="Macchietto M.G."/>
            <person name="Heikkinen L."/>
            <person name="Lakso M."/>
            <person name="Fracchia K.M."/>
            <person name="Antoshechkin I."/>
            <person name="Mortazavi A."/>
            <person name="Wong G."/>
            <person name="Sternberg P.W."/>
        </authorList>
    </citation>
    <scope>NUCLEOTIDE SEQUENCE [LARGE SCALE GENOMIC DNA]</scope>
    <source>
        <strain evidence="5">MT8872</strain>
    </source>
</reference>
<dbReference type="Proteomes" id="UP000492821">
    <property type="component" value="Unassembled WGS sequence"/>
</dbReference>
<evidence type="ECO:0000256" key="1">
    <source>
        <dbReference type="ARBA" id="ARBA00006233"/>
    </source>
</evidence>
<dbReference type="InterPro" id="IPR031165">
    <property type="entry name" value="GNAT_YJDJ"/>
</dbReference>
<dbReference type="PROSITE" id="PS51729">
    <property type="entry name" value="GNAT_YJDJ"/>
    <property type="match status" value="1"/>
</dbReference>
<reference evidence="6" key="2">
    <citation type="submission" date="2020-10" db="UniProtKB">
        <authorList>
            <consortium name="WormBaseParasite"/>
        </authorList>
    </citation>
    <scope>IDENTIFICATION</scope>
</reference>
<name>A0A7E4W573_PANRE</name>
<evidence type="ECO:0000256" key="2">
    <source>
        <dbReference type="ARBA" id="ARBA00020243"/>
    </source>
</evidence>
<feature type="domain" description="N-acetyltransferase" evidence="4">
    <location>
        <begin position="6"/>
        <end position="94"/>
    </location>
</feature>
<protein>
    <recommendedName>
        <fullName evidence="2">Protein NATD1</fullName>
    </recommendedName>
    <alternativeName>
        <fullName evidence="3">N-acetyltransferase domain-containing protein 1</fullName>
    </alternativeName>
</protein>
<evidence type="ECO:0000313" key="6">
    <source>
        <dbReference type="WBParaSite" id="Pan_g7139.t1"/>
    </source>
</evidence>
<organism evidence="5 6">
    <name type="scientific">Panagrellus redivivus</name>
    <name type="common">Microworm</name>
    <dbReference type="NCBI Taxonomy" id="6233"/>
    <lineage>
        <taxon>Eukaryota</taxon>
        <taxon>Metazoa</taxon>
        <taxon>Ecdysozoa</taxon>
        <taxon>Nematoda</taxon>
        <taxon>Chromadorea</taxon>
        <taxon>Rhabditida</taxon>
        <taxon>Tylenchina</taxon>
        <taxon>Panagrolaimomorpha</taxon>
        <taxon>Panagrolaimoidea</taxon>
        <taxon>Panagrolaimidae</taxon>
        <taxon>Panagrellus</taxon>
    </lineage>
</organism>
<dbReference type="CDD" id="cd04301">
    <property type="entry name" value="NAT_SF"/>
    <property type="match status" value="1"/>
</dbReference>
<sequence>MAQQIKHCINSRSFSIVLNGKKSVLEYRQLPNKVLEFFHTEVPVEHRGQGYAKQLVKEGFKFADAEHYKVLPTCPYVAKYAQESATAHEKELVVEK</sequence>
<dbReference type="WBParaSite" id="Pan_g7139.t1">
    <property type="protein sequence ID" value="Pan_g7139.t1"/>
    <property type="gene ID" value="Pan_g7139"/>
</dbReference>
<dbReference type="AlphaFoldDB" id="A0A7E4W573"/>
<dbReference type="PANTHER" id="PTHR31435:SF9">
    <property type="entry name" value="PROTEIN NATD1"/>
    <property type="match status" value="1"/>
</dbReference>
<dbReference type="Pfam" id="PF14542">
    <property type="entry name" value="Acetyltransf_CG"/>
    <property type="match status" value="1"/>
</dbReference>
<proteinExistence type="inferred from homology"/>
<dbReference type="Gene3D" id="3.40.630.30">
    <property type="match status" value="1"/>
</dbReference>
<comment type="similarity">
    <text evidence="1">Belongs to the NATD1 family.</text>
</comment>
<evidence type="ECO:0000259" key="4">
    <source>
        <dbReference type="PROSITE" id="PS51729"/>
    </source>
</evidence>
<evidence type="ECO:0000313" key="5">
    <source>
        <dbReference type="Proteomes" id="UP000492821"/>
    </source>
</evidence>
<evidence type="ECO:0000256" key="3">
    <source>
        <dbReference type="ARBA" id="ARBA00031876"/>
    </source>
</evidence>
<dbReference type="InterPro" id="IPR016181">
    <property type="entry name" value="Acyl_CoA_acyltransferase"/>
</dbReference>
<dbReference type="PANTHER" id="PTHR31435">
    <property type="entry name" value="PROTEIN NATD1"/>
    <property type="match status" value="1"/>
</dbReference>